<dbReference type="GO" id="GO:0016491">
    <property type="term" value="F:oxidoreductase activity"/>
    <property type="evidence" value="ECO:0007669"/>
    <property type="project" value="InterPro"/>
</dbReference>
<dbReference type="InterPro" id="IPR036291">
    <property type="entry name" value="NAD(P)-bd_dom_sf"/>
</dbReference>
<reference evidence="14" key="2">
    <citation type="submission" date="2011-01" db="EMBL/GenBank/DDBJ databases">
        <title>The Non-contiguous Finished genome of Clostridium papyrosolvens.</title>
        <authorList>
            <person name="Lucas S."/>
            <person name="Copeland A."/>
            <person name="Lapidus A."/>
            <person name="Cheng J.-F."/>
            <person name="Goodwin L."/>
            <person name="Pitluck S."/>
            <person name="Misra M."/>
            <person name="Chertkov O."/>
            <person name="Detter J.C."/>
            <person name="Han C."/>
            <person name="Tapia R."/>
            <person name="Land M."/>
            <person name="Hauser L."/>
            <person name="Kyrpides N."/>
            <person name="Ivanova N."/>
            <person name="Pagani I."/>
            <person name="Mouttaki H."/>
            <person name="He Z."/>
            <person name="Zhou J."/>
            <person name="Hemme C.L."/>
            <person name="Woyke T."/>
        </authorList>
    </citation>
    <scope>NUCLEOTIDE SEQUENCE [LARGE SCALE GENOMIC DNA]</scope>
    <source>
        <strain evidence="14">DSM 2782</strain>
    </source>
</reference>
<comment type="pathway">
    <text evidence="2">Antibiotic biosynthesis; bacillaene biosynthesis.</text>
</comment>
<dbReference type="GO" id="GO:0071770">
    <property type="term" value="P:DIM/DIP cell wall layer assembly"/>
    <property type="evidence" value="ECO:0007669"/>
    <property type="project" value="TreeGrafter"/>
</dbReference>
<dbReference type="SMART" id="SM00829">
    <property type="entry name" value="PKS_ER"/>
    <property type="match status" value="1"/>
</dbReference>
<dbReference type="InterPro" id="IPR036736">
    <property type="entry name" value="ACP-like_sf"/>
</dbReference>
<keyword evidence="8" id="KW-0012">Acyltransferase</keyword>
<dbReference type="Gene3D" id="3.40.50.720">
    <property type="entry name" value="NAD(P)-binding Rossmann-like Domain"/>
    <property type="match status" value="3"/>
</dbReference>
<evidence type="ECO:0000256" key="2">
    <source>
        <dbReference type="ARBA" id="ARBA00004789"/>
    </source>
</evidence>
<feature type="domain" description="Ketosynthase family 3 (KS3)" evidence="12">
    <location>
        <begin position="1741"/>
        <end position="2155"/>
    </location>
</feature>
<dbReference type="SMART" id="SM00823">
    <property type="entry name" value="PKS_PP"/>
    <property type="match status" value="2"/>
</dbReference>
<dbReference type="InterPro" id="IPR001227">
    <property type="entry name" value="Ac_transferase_dom_sf"/>
</dbReference>
<feature type="domain" description="Carrier" evidence="11">
    <location>
        <begin position="1267"/>
        <end position="1344"/>
    </location>
</feature>
<accession>F1TIW2</accession>
<evidence type="ECO:0000256" key="5">
    <source>
        <dbReference type="ARBA" id="ARBA00022679"/>
    </source>
</evidence>
<dbReference type="SMART" id="SM00827">
    <property type="entry name" value="PKS_AT"/>
    <property type="match status" value="1"/>
</dbReference>
<dbReference type="InterPro" id="IPR057326">
    <property type="entry name" value="KR_dom"/>
</dbReference>
<dbReference type="InterPro" id="IPR009081">
    <property type="entry name" value="PP-bd_ACP"/>
</dbReference>
<comment type="function">
    <text evidence="1">Involved in some intermediate steps for the synthesis of the antibiotic polyketide bacillaene which is involved in secondary metabolism.</text>
</comment>
<dbReference type="Pfam" id="PF00698">
    <property type="entry name" value="Acyl_transf_1"/>
    <property type="match status" value="1"/>
</dbReference>
<dbReference type="InterPro" id="IPR020841">
    <property type="entry name" value="PKS_Beta-ketoAc_synthase_dom"/>
</dbReference>
<evidence type="ECO:0000256" key="9">
    <source>
        <dbReference type="PROSITE-ProRule" id="PRU01363"/>
    </source>
</evidence>
<dbReference type="Pfam" id="PF00107">
    <property type="entry name" value="ADH_zinc_N"/>
    <property type="match status" value="1"/>
</dbReference>
<dbReference type="GO" id="GO:0005737">
    <property type="term" value="C:cytoplasm"/>
    <property type="evidence" value="ECO:0007669"/>
    <property type="project" value="TreeGrafter"/>
</dbReference>
<dbReference type="GO" id="GO:0031177">
    <property type="term" value="F:phosphopantetheine binding"/>
    <property type="evidence" value="ECO:0007669"/>
    <property type="project" value="InterPro"/>
</dbReference>
<dbReference type="Pfam" id="PF02801">
    <property type="entry name" value="Ketoacyl-synt_C"/>
    <property type="match status" value="1"/>
</dbReference>
<gene>
    <name evidence="14" type="ORF">Cpap_0012</name>
</gene>
<keyword evidence="7" id="KW-0511">Multifunctional enzyme</keyword>
<dbReference type="InterPro" id="IPR050091">
    <property type="entry name" value="PKS_NRPS_Biosynth_Enz"/>
</dbReference>
<dbReference type="InterPro" id="IPR049490">
    <property type="entry name" value="C883_1060-like_KR_N"/>
</dbReference>
<dbReference type="EMBL" id="ACXX02000025">
    <property type="protein sequence ID" value="EGD45653.1"/>
    <property type="molecule type" value="Genomic_DNA"/>
</dbReference>
<protein>
    <submittedName>
        <fullName evidence="14">Beta-ketoacyl synthase</fullName>
    </submittedName>
</protein>
<dbReference type="Pfam" id="PF22621">
    <property type="entry name" value="CurL-like_PKS_C"/>
    <property type="match status" value="1"/>
</dbReference>
<dbReference type="InterPro" id="IPR002364">
    <property type="entry name" value="Quin_OxRdtase/zeta-crystal_CS"/>
</dbReference>
<keyword evidence="4" id="KW-0597">Phosphoprotein</keyword>
<dbReference type="SUPFAM" id="SSF51735">
    <property type="entry name" value="NAD(P)-binding Rossmann-fold domains"/>
    <property type="match status" value="3"/>
</dbReference>
<dbReference type="PANTHER" id="PTHR43775:SF37">
    <property type="entry name" value="SI:DKEY-61P9.11"/>
    <property type="match status" value="1"/>
</dbReference>
<dbReference type="PROSITE" id="PS01162">
    <property type="entry name" value="QOR_ZETA_CRYSTAL"/>
    <property type="match status" value="1"/>
</dbReference>
<evidence type="ECO:0000256" key="8">
    <source>
        <dbReference type="ARBA" id="ARBA00023315"/>
    </source>
</evidence>
<dbReference type="OrthoDB" id="9765680at2"/>
<evidence type="ECO:0000259" key="11">
    <source>
        <dbReference type="PROSITE" id="PS50075"/>
    </source>
</evidence>
<dbReference type="InterPro" id="IPR049552">
    <property type="entry name" value="PKS_DH_N"/>
</dbReference>
<dbReference type="Gene3D" id="3.10.129.110">
    <property type="entry name" value="Polyketide synthase dehydratase"/>
    <property type="match status" value="1"/>
</dbReference>
<evidence type="ECO:0000259" key="12">
    <source>
        <dbReference type="PROSITE" id="PS52004"/>
    </source>
</evidence>
<evidence type="ECO:0000256" key="4">
    <source>
        <dbReference type="ARBA" id="ARBA00022553"/>
    </source>
</evidence>
<dbReference type="GO" id="GO:0008270">
    <property type="term" value="F:zinc ion binding"/>
    <property type="evidence" value="ECO:0007669"/>
    <property type="project" value="InterPro"/>
</dbReference>
<keyword evidence="3" id="KW-0596">Phosphopantetheine</keyword>
<dbReference type="InterPro" id="IPR016035">
    <property type="entry name" value="Acyl_Trfase/lysoPLipase"/>
</dbReference>
<dbReference type="Pfam" id="PF21089">
    <property type="entry name" value="PKS_DH_N"/>
    <property type="match status" value="1"/>
</dbReference>
<dbReference type="InterPro" id="IPR016039">
    <property type="entry name" value="Thiolase-like"/>
</dbReference>
<reference evidence="14" key="1">
    <citation type="submission" date="2009-07" db="EMBL/GenBank/DDBJ databases">
        <authorList>
            <consortium name="US DOE Joint Genome Institute (JGI-PGF)"/>
            <person name="Lucas S."/>
            <person name="Copeland A."/>
            <person name="Lapidus A."/>
            <person name="Glavina del Rio T."/>
            <person name="Tice H."/>
            <person name="Bruce D."/>
            <person name="Goodwin L."/>
            <person name="Pitluck S."/>
            <person name="Larimer F."/>
            <person name="Land M.L."/>
            <person name="Mouttaki H."/>
            <person name="He Z."/>
            <person name="Zhou J."/>
            <person name="Hemme C.L."/>
        </authorList>
    </citation>
    <scope>NUCLEOTIDE SEQUENCE</scope>
    <source>
        <strain evidence="14">DSM 2782</strain>
    </source>
</reference>
<dbReference type="SUPFAM" id="SSF53901">
    <property type="entry name" value="Thiolase-like"/>
    <property type="match status" value="1"/>
</dbReference>
<dbReference type="STRING" id="588581.Cpap_0012"/>
<dbReference type="InterPro" id="IPR014030">
    <property type="entry name" value="Ketoacyl_synth_N"/>
</dbReference>
<dbReference type="Gene3D" id="1.10.1200.10">
    <property type="entry name" value="ACP-like"/>
    <property type="match status" value="2"/>
</dbReference>
<dbReference type="CDD" id="cd00833">
    <property type="entry name" value="PKS"/>
    <property type="match status" value="1"/>
</dbReference>
<feature type="active site" description="Proton acceptor; for dehydratase activity" evidence="9">
    <location>
        <position position="510"/>
    </location>
</feature>
<dbReference type="InterPro" id="IPR013968">
    <property type="entry name" value="PKS_KR"/>
</dbReference>
<feature type="active site" description="Proton donor; for dehydratase activity" evidence="9">
    <location>
        <position position="676"/>
    </location>
</feature>
<dbReference type="SUPFAM" id="SSF47336">
    <property type="entry name" value="ACP-like"/>
    <property type="match status" value="2"/>
</dbReference>
<evidence type="ECO:0000256" key="10">
    <source>
        <dbReference type="SAM" id="Coils"/>
    </source>
</evidence>
<evidence type="ECO:0000256" key="7">
    <source>
        <dbReference type="ARBA" id="ARBA00023268"/>
    </source>
</evidence>
<dbReference type="SUPFAM" id="SSF55048">
    <property type="entry name" value="Probable ACP-binding domain of malonyl-CoA ACP transacylase"/>
    <property type="match status" value="1"/>
</dbReference>
<dbReference type="GO" id="GO:0004312">
    <property type="term" value="F:fatty acid synthase activity"/>
    <property type="evidence" value="ECO:0007669"/>
    <property type="project" value="TreeGrafter"/>
</dbReference>
<dbReference type="FunFam" id="3.40.47.10:FF:000019">
    <property type="entry name" value="Polyketide synthase type I"/>
    <property type="match status" value="1"/>
</dbReference>
<dbReference type="Pfam" id="PF16197">
    <property type="entry name" value="KAsynt_C_assoc"/>
    <property type="match status" value="1"/>
</dbReference>
<dbReference type="Gene3D" id="3.40.47.10">
    <property type="match status" value="1"/>
</dbReference>
<dbReference type="Gene3D" id="1.10.1240.100">
    <property type="match status" value="1"/>
</dbReference>
<keyword evidence="15" id="KW-1185">Reference proteome</keyword>
<dbReference type="InterPro" id="IPR020843">
    <property type="entry name" value="ER"/>
</dbReference>
<dbReference type="SMART" id="SM00825">
    <property type="entry name" value="PKS_KS"/>
    <property type="match status" value="1"/>
</dbReference>
<feature type="region of interest" description="N-terminal hotdog fold" evidence="9">
    <location>
        <begin position="480"/>
        <end position="600"/>
    </location>
</feature>
<dbReference type="SMART" id="SM00822">
    <property type="entry name" value="PKS_KR"/>
    <property type="match status" value="2"/>
</dbReference>
<dbReference type="InterPro" id="IPR013149">
    <property type="entry name" value="ADH-like_C"/>
</dbReference>
<evidence type="ECO:0000259" key="13">
    <source>
        <dbReference type="PROSITE" id="PS52019"/>
    </source>
</evidence>
<evidence type="ECO:0000256" key="3">
    <source>
        <dbReference type="ARBA" id="ARBA00022450"/>
    </source>
</evidence>
<dbReference type="PANTHER" id="PTHR43775">
    <property type="entry name" value="FATTY ACID SYNTHASE"/>
    <property type="match status" value="1"/>
</dbReference>
<keyword evidence="5" id="KW-0808">Transferase</keyword>
<dbReference type="InterPro" id="IPR014043">
    <property type="entry name" value="Acyl_transferase_dom"/>
</dbReference>
<feature type="non-terminal residue" evidence="14">
    <location>
        <position position="1"/>
    </location>
</feature>
<comment type="caution">
    <text evidence="14">The sequence shown here is derived from an EMBL/GenBank/DDBJ whole genome shotgun (WGS) entry which is preliminary data.</text>
</comment>
<dbReference type="Pfam" id="PF08240">
    <property type="entry name" value="ADH_N"/>
    <property type="match status" value="1"/>
</dbReference>
<evidence type="ECO:0000313" key="14">
    <source>
        <dbReference type="EMBL" id="EGD45653.1"/>
    </source>
</evidence>
<dbReference type="InterPro" id="IPR042104">
    <property type="entry name" value="PKS_dehydratase_sf"/>
</dbReference>
<dbReference type="Pfam" id="PF14765">
    <property type="entry name" value="PS-DH"/>
    <property type="match status" value="1"/>
</dbReference>
<dbReference type="Gene3D" id="3.90.180.10">
    <property type="entry name" value="Medium-chain alcohol dehydrogenases, catalytic domain"/>
    <property type="match status" value="1"/>
</dbReference>
<feature type="region of interest" description="C-terminal hotdog fold" evidence="9">
    <location>
        <begin position="615"/>
        <end position="762"/>
    </location>
</feature>
<dbReference type="InterPro" id="IPR013154">
    <property type="entry name" value="ADH-like_N"/>
</dbReference>
<feature type="domain" description="PKS/mFAS DH" evidence="13">
    <location>
        <begin position="480"/>
        <end position="762"/>
    </location>
</feature>
<dbReference type="SUPFAM" id="SSF50129">
    <property type="entry name" value="GroES-like"/>
    <property type="match status" value="1"/>
</dbReference>
<dbReference type="InterPro" id="IPR011032">
    <property type="entry name" value="GroES-like_sf"/>
</dbReference>
<dbReference type="InterPro" id="IPR016036">
    <property type="entry name" value="Malonyl_transacylase_ACP-bd"/>
</dbReference>
<dbReference type="InterPro" id="IPR032821">
    <property type="entry name" value="PKS_assoc"/>
</dbReference>
<feature type="domain" description="Carrier" evidence="11">
    <location>
        <begin position="3028"/>
        <end position="3105"/>
    </location>
</feature>
<dbReference type="PROSITE" id="PS52004">
    <property type="entry name" value="KS3_2"/>
    <property type="match status" value="1"/>
</dbReference>
<dbReference type="Pfam" id="PF21394">
    <property type="entry name" value="Beta-ketacyl_N"/>
    <property type="match status" value="2"/>
</dbReference>
<dbReference type="eggNOG" id="COG3321">
    <property type="taxonomic scope" value="Bacteria"/>
</dbReference>
<dbReference type="InterPro" id="IPR020806">
    <property type="entry name" value="PKS_PP-bd"/>
</dbReference>
<dbReference type="Pfam" id="PF08659">
    <property type="entry name" value="KR"/>
    <property type="match status" value="2"/>
</dbReference>
<proteinExistence type="predicted"/>
<keyword evidence="10" id="KW-0175">Coiled coil</keyword>
<evidence type="ECO:0000256" key="1">
    <source>
        <dbReference type="ARBA" id="ARBA00003299"/>
    </source>
</evidence>
<sequence length="3175" mass="353921">ISSFGFGGTNCHMILEEAPAQVKSTEEYEDRKEQLFLLSAKSQEALKKLAANYSGYLSKNTELKLGDICFTAGTSRTSFKNRLAVLCSSTSELSQKLGSMEVLTGDGLAASHKVAFMFTGQGAQYSGMALELYENQPIFRAELKKCDELLRNYIGKSLIEMIYQSNGEEMKETSVTQPITFAINYALAKMWMACGVKPAAVMGHSVGEYVAACIAGIFSLEDGLKLISWRGRLMQEKCRRGAMAALMCSLEKAENLINGLNTEKQKLVSIGAKNGYLNTVISGDKDIVKELMTKAETENIRATELSVSHGFHSTMMEPMLKDYERILDEVDFHESKITIISGVTGQKADEETLGKEYWLRHVMEPVDFYSSVKSCEESNIGIMLEIGATNTLCNMAKKIVTREDLLKLSTLKRGSSDWRSFQEAMSQLYIKGVSINYEAYDKGYKRKRIALPPYPFNGKKYWAVSKLNTGVPKTDIRDLPKCFNACEVFSMEKAIFTFELEKTDTILRDHVIAGYPTLVGVSYWDLVLQAAIYAIGTENISLREIVQKSEIKLDKMTKLKGRVQLNRQEKGYSFSVESFDEKGNLTENCVGKLQTNISVGTDSENIILLKNKLNLETVNSDKIYSNFSSKNMVYGPAFRSIKNICTGDRECLSLIELPKEAKELSNTFKYNPSVLDGALQSVICAVPSGAASDNGVYIPFFIEEVLYFKELEDSCYSHVKFVPNTSNDEIIKANVEILDLNGNVIVRVNNFCLKKVNMGNSASNENLNIQASEDSNVMLMTAEWKGKPVIKHTNKTEMPENIILFMDFNREHEIFAEQIKALSINIVQVYPGSRYEKISDIKYVVNVEDKDSFVLLFNELKDRNIDLANIVHLWNYSKERSGITHLEQFDRSQYLSSYSLYFIVQVLSKLRTRSTIRIISSNSVVFEEDYIEPQKSTVHAVANVINQENIGVKCFSIDSDENIGIYEVLLNELSDPSQELVTYRRNSRWVRDIVKLNKGKFDNIYFKSQGTYVITGGLGGVGSEIAKFIAKNYKSNIALIGRSNKETAIIDELKEYGAKAAYYKADVADEVSMSQCIGRIEEDFGGITGVIHAAGIVKDCISVNSSIEDVKEVFAPKVKGTLILDKLLRKENLDFMILFSGMVSFYPNQGQSAYAGANMFMDSFAFKRQMEQKARTIAINWWFWGETGMAAKPDIIESLKSRNLSPITNKQGIDAFKRILSTGAVQVLMNNDSQAPIEVKAVQHSKPTADSVAKGIVVKKGSNQIGLLKTLTKKYLISKIDKLIGIVIDETDTNTAFLDLSIDSITLINLSSELEKDAGIMLYPTVFFEYNNVEKLSSYLLEEYKTEFETLLTSRVEAETEPAETEEQKIIAETGEEPIPTESKCTQEECYEDVDKMKAILITRPGSFNNLVINGTKIPEIGPKEVLIKVRAAGINFSDVLTVLGNYPNALNTYPYILGNEVSGIVERVGKEVLRFKVGQEVIGLTKGIGGFAQFVSVDESTVWQKPAYMSFSQGAALPIVFLTAHHCLNYLGKIEENETILIRGAAGGVGLMAIQIAKAAKAVVIGAVGSDEKADYLNSIGVDHTVNYRKENVDEFVMKVTNGKGVDLLLTSSSGDEIEGLMKLVAPNGRFLEMGMAGLRAAPKIDLSIFVENQSFFSMDLKRLSKETLDKHINAMDKMLKSRTLKPINVTSFKYEDMRDAFVYMASRKNVGKVILTFPDIKSMTEKQIAQTNITKGSSNSDIAVIGMSGAFPGAKNLKQYWDNLCSATDSINSFPESRRELLPIDKDYDLTNIKGGFIEDIDKFDPLFFNISPAEAIVMDPQQRLYMLKAWEAIENAGYGYTGTLPVNTGVFVGVSRRDYLDIIDKIPTQSQGYSVTGNTHSMLASRISYWLNLKGPAIAVDTACSSSLVALHLACESILTGDCDMAMAGGVNLLVTPDSCGTFKTMNALSASCKTFDKSANGFVSSEGVGVLLLKSLDKALEDGDIIHAVIKGTALNNDGFSNGITAPNPAAQSEVIKKALDKAKVDPETISYIEAHGTGTFIGDPIEIEGLNKVYDGILNKSSCPIGSVKSNIGHAEAAAGVASIIKVILAMKEKKLPPSINFKEMNPILSLQNTPFFVNDKLRNWDSEVLRAGVSSFGFSGTNAHIIIESADNYRIDSNYSEEEQIPHIFTLSAANRASLRSFAKAFTEMMENNEELSLSDICYTSAVGKRQLDSRLAEVVYSVEELKQKLQRFVDETSEQVVLKKDKKIAFYLNTNKKSLDNDMFNETMEECWEIFKELDLEINVEAEDELEQLFRAYSTGKTMESLGVVPSYVIAYGREIIAGVALSGGISIRDAIMIVLNKEDITINVNDGNYPVVSIINNKLVTENAELVQAFKLAKEISVFDTPITTYISENKTDCIIHLGGSGKEITEIDYSKEAPEIFSKLIECNLESRFDFLSLIAQLFKAGVSIRWQSFYASKRYKKVSLPLYPFNLKSYWTEVSKAASREKVEPNLKATANIKEKNNIISFYDNTWQEEPVTEKQNIKLQGSYIIFDGTDGLSQHISRQLSSEDINSITVYLGKKYYIANNYIEIDASTKEHYTHLFDYLKTKNINISGIIYIPGSTVKNDNLSINNVEKDFYDNLSSLFNIIKSLIKNKQTEKVDFITLTFNGDNTYNEKLNIYPHMQSLQVLTKVFSNEEKGVSFLNLDYEASADLEFIGGTVADELLTADRNMDVCYRKGKRFVKDFVKINVEPSNSNCIKSMGTYIITGGGSNIGVKIAEFVVKQAPVRIAFIGRSQEPSEKLKEAIAKFEKAGSKTMYFSCDVADLTELEKTVKKIEDNFGEVNGIFHCAGIKDDSLLQNKELPAFKKVLSPKVKGLLNFERIFSNKPVEFVLLLSSVSSYFCNQGQADYSVANCFYNSYAKSAFKKSAKRVISLCLPFVNGGGMKSTDIVLKRMENYGIYSVELEEVIEALKVSLSHKDINTFCAMKHTGSALKIIPGVYSNKIKCYNKNGKSRVPCNNIDKNRCDNLLHNAENEDNVKKYILIKVRTLILRLLILDPQEMDDSVNFGDYGMDSMLIKEATVLFEREFNTQIESSIFLEYPNVAELAGYLSEKLSHYIPEMAETITEEELNKSVVLDKEEHIRLDFTNPFNSIIDKFAKGDIDINSACEQIVAQIGKKSIWEEL</sequence>
<dbReference type="SUPFAM" id="SSF52151">
    <property type="entry name" value="FabD/lysophospholipase-like"/>
    <property type="match status" value="1"/>
</dbReference>
<evidence type="ECO:0000256" key="6">
    <source>
        <dbReference type="ARBA" id="ARBA00022857"/>
    </source>
</evidence>
<dbReference type="GO" id="GO:0004315">
    <property type="term" value="F:3-oxoacyl-[acyl-carrier-protein] synthase activity"/>
    <property type="evidence" value="ECO:0007669"/>
    <property type="project" value="InterPro"/>
</dbReference>
<dbReference type="InterPro" id="IPR049900">
    <property type="entry name" value="PKS_mFAS_DH"/>
</dbReference>
<dbReference type="GO" id="GO:0005886">
    <property type="term" value="C:plasma membrane"/>
    <property type="evidence" value="ECO:0007669"/>
    <property type="project" value="TreeGrafter"/>
</dbReference>
<dbReference type="PROSITE" id="PS52019">
    <property type="entry name" value="PKS_MFAS_DH"/>
    <property type="match status" value="1"/>
</dbReference>
<dbReference type="PROSITE" id="PS00606">
    <property type="entry name" value="KS3_1"/>
    <property type="match status" value="1"/>
</dbReference>
<evidence type="ECO:0000313" key="15">
    <source>
        <dbReference type="Proteomes" id="UP000003860"/>
    </source>
</evidence>
<dbReference type="Gene3D" id="3.30.70.3290">
    <property type="match status" value="2"/>
</dbReference>
<dbReference type="GO" id="GO:0006633">
    <property type="term" value="P:fatty acid biosynthetic process"/>
    <property type="evidence" value="ECO:0007669"/>
    <property type="project" value="InterPro"/>
</dbReference>
<organism evidence="14 15">
    <name type="scientific">Ruminiclostridium papyrosolvens DSM 2782</name>
    <dbReference type="NCBI Taxonomy" id="588581"/>
    <lineage>
        <taxon>Bacteria</taxon>
        <taxon>Bacillati</taxon>
        <taxon>Bacillota</taxon>
        <taxon>Clostridia</taxon>
        <taxon>Eubacteriales</taxon>
        <taxon>Oscillospiraceae</taxon>
        <taxon>Ruminiclostridium</taxon>
    </lineage>
</organism>
<dbReference type="Proteomes" id="UP000003860">
    <property type="component" value="Unassembled WGS sequence"/>
</dbReference>
<dbReference type="PROSITE" id="PS50075">
    <property type="entry name" value="CARRIER"/>
    <property type="match status" value="2"/>
</dbReference>
<dbReference type="CDD" id="cd08953">
    <property type="entry name" value="KR_2_SDR_x"/>
    <property type="match status" value="2"/>
</dbReference>
<keyword evidence="6" id="KW-0521">NADP</keyword>
<name>F1TIW2_9FIRM</name>
<dbReference type="InterPro" id="IPR049551">
    <property type="entry name" value="PKS_DH_C"/>
</dbReference>
<feature type="coiled-coil region" evidence="10">
    <location>
        <begin position="243"/>
        <end position="270"/>
    </location>
</feature>
<dbReference type="Pfam" id="PF00109">
    <property type="entry name" value="ketoacyl-synt"/>
    <property type="match status" value="1"/>
</dbReference>
<dbReference type="InterPro" id="IPR018201">
    <property type="entry name" value="Ketoacyl_synth_AS"/>
</dbReference>
<dbReference type="Pfam" id="PF00550">
    <property type="entry name" value="PP-binding"/>
    <property type="match status" value="2"/>
</dbReference>
<dbReference type="InterPro" id="IPR014031">
    <property type="entry name" value="Ketoacyl_synth_C"/>
</dbReference>
<dbReference type="Gene3D" id="3.40.366.10">
    <property type="entry name" value="Malonyl-Coenzyme A Acyl Carrier Protein, domain 2"/>
    <property type="match status" value="1"/>
</dbReference>